<dbReference type="PROSITE" id="PS50850">
    <property type="entry name" value="MFS"/>
    <property type="match status" value="1"/>
</dbReference>
<evidence type="ECO:0000313" key="9">
    <source>
        <dbReference type="EMBL" id="CAF0774572.1"/>
    </source>
</evidence>
<dbReference type="EMBL" id="CAJNOK010040318">
    <property type="protein sequence ID" value="CAF1550358.1"/>
    <property type="molecule type" value="Genomic_DNA"/>
</dbReference>
<evidence type="ECO:0008006" key="14">
    <source>
        <dbReference type="Google" id="ProtNLM"/>
    </source>
</evidence>
<protein>
    <recommendedName>
        <fullName evidence="14">Major facilitator superfamily (MFS) profile domain-containing protein</fullName>
    </recommendedName>
</protein>
<accession>A0A813R332</accession>
<feature type="transmembrane region" description="Helical" evidence="6">
    <location>
        <begin position="52"/>
        <end position="75"/>
    </location>
</feature>
<dbReference type="Gene3D" id="1.20.1250.20">
    <property type="entry name" value="MFS general substrate transporter like domains"/>
    <property type="match status" value="1"/>
</dbReference>
<evidence type="ECO:0000256" key="5">
    <source>
        <dbReference type="ARBA" id="ARBA00023136"/>
    </source>
</evidence>
<evidence type="ECO:0000256" key="4">
    <source>
        <dbReference type="ARBA" id="ARBA00022989"/>
    </source>
</evidence>
<dbReference type="InterPro" id="IPR011701">
    <property type="entry name" value="MFS"/>
</dbReference>
<dbReference type="PANTHER" id="PTHR23504">
    <property type="entry name" value="MAJOR FACILITATOR SUPERFAMILY DOMAIN-CONTAINING PROTEIN 10"/>
    <property type="match status" value="1"/>
</dbReference>
<keyword evidence="2" id="KW-0813">Transport</keyword>
<dbReference type="GO" id="GO:0031526">
    <property type="term" value="C:brush border membrane"/>
    <property type="evidence" value="ECO:0007669"/>
    <property type="project" value="TreeGrafter"/>
</dbReference>
<gene>
    <name evidence="9" type="ORF">GPM918_LOCUS2120</name>
    <name evidence="10" type="ORF">OVA965_LOCUS39262</name>
    <name evidence="11" type="ORF">SRO942_LOCUS2120</name>
    <name evidence="12" type="ORF">TMI583_LOCUS40544</name>
</gene>
<feature type="domain" description="DED" evidence="7">
    <location>
        <begin position="88"/>
        <end position="169"/>
    </location>
</feature>
<dbReference type="EMBL" id="CAJOBA010062778">
    <property type="protein sequence ID" value="CAF4340431.1"/>
    <property type="molecule type" value="Genomic_DNA"/>
</dbReference>
<reference evidence="9" key="1">
    <citation type="submission" date="2021-02" db="EMBL/GenBank/DDBJ databases">
        <authorList>
            <person name="Nowell W R."/>
        </authorList>
    </citation>
    <scope>NUCLEOTIDE SEQUENCE</scope>
</reference>
<proteinExistence type="predicted"/>
<dbReference type="Proteomes" id="UP000682733">
    <property type="component" value="Unassembled WGS sequence"/>
</dbReference>
<evidence type="ECO:0000313" key="11">
    <source>
        <dbReference type="EMBL" id="CAF3557036.1"/>
    </source>
</evidence>
<dbReference type="GO" id="GO:0022857">
    <property type="term" value="F:transmembrane transporter activity"/>
    <property type="evidence" value="ECO:0007669"/>
    <property type="project" value="InterPro"/>
</dbReference>
<dbReference type="AlphaFoldDB" id="A0A813R332"/>
<feature type="domain" description="Major facilitator superfamily (MFS) profile" evidence="8">
    <location>
        <begin position="1"/>
        <end position="191"/>
    </location>
</feature>
<dbReference type="Proteomes" id="UP000663829">
    <property type="component" value="Unassembled WGS sequence"/>
</dbReference>
<evidence type="ECO:0000313" key="12">
    <source>
        <dbReference type="EMBL" id="CAF4340431.1"/>
    </source>
</evidence>
<dbReference type="PANTHER" id="PTHR23504:SF31">
    <property type="entry name" value="MAJOR FACILITATOR SUPERFAMILY DOMAIN-CONTAINING PROTEIN 10"/>
    <property type="match status" value="1"/>
</dbReference>
<organism evidence="9 13">
    <name type="scientific">Didymodactylos carnosus</name>
    <dbReference type="NCBI Taxonomy" id="1234261"/>
    <lineage>
        <taxon>Eukaryota</taxon>
        <taxon>Metazoa</taxon>
        <taxon>Spiralia</taxon>
        <taxon>Gnathifera</taxon>
        <taxon>Rotifera</taxon>
        <taxon>Eurotatoria</taxon>
        <taxon>Bdelloidea</taxon>
        <taxon>Philodinida</taxon>
        <taxon>Philodinidae</taxon>
        <taxon>Didymodactylos</taxon>
    </lineage>
</organism>
<evidence type="ECO:0000259" key="7">
    <source>
        <dbReference type="PROSITE" id="PS50168"/>
    </source>
</evidence>
<dbReference type="Proteomes" id="UP000677228">
    <property type="component" value="Unassembled WGS sequence"/>
</dbReference>
<dbReference type="PRINTS" id="PR01035">
    <property type="entry name" value="TCRTETA"/>
</dbReference>
<sequence length="191" mass="21393">LGISLSYAIWCVSFNLTVFIIARIVGGLAKANVAIVLSIVSDVTTENERNRAMAWIGAAFSLGFIFGPLLGAISSHLGTKFWPLSPFSFYVLPATISLVLSLINIAFISFLCPETLPESKRNEEVKTISDISNVIFPWHLFKFSALKTIKTMDDVYILRRLGLASFLYMIVFAGLEFTITFLVYNRFNYNR</sequence>
<evidence type="ECO:0000256" key="6">
    <source>
        <dbReference type="SAM" id="Phobius"/>
    </source>
</evidence>
<dbReference type="Pfam" id="PF07690">
    <property type="entry name" value="MFS_1"/>
    <property type="match status" value="1"/>
</dbReference>
<dbReference type="SUPFAM" id="SSF103473">
    <property type="entry name" value="MFS general substrate transporter"/>
    <property type="match status" value="1"/>
</dbReference>
<dbReference type="InterPro" id="IPR001958">
    <property type="entry name" value="Tet-R_TetA/multi-R_MdtG-like"/>
</dbReference>
<evidence type="ECO:0000256" key="2">
    <source>
        <dbReference type="ARBA" id="ARBA00022448"/>
    </source>
</evidence>
<dbReference type="Proteomes" id="UP000681722">
    <property type="component" value="Unassembled WGS sequence"/>
</dbReference>
<evidence type="ECO:0000313" key="10">
    <source>
        <dbReference type="EMBL" id="CAF1550358.1"/>
    </source>
</evidence>
<dbReference type="PROSITE" id="PS50168">
    <property type="entry name" value="DED"/>
    <property type="match status" value="1"/>
</dbReference>
<evidence type="ECO:0000256" key="1">
    <source>
        <dbReference type="ARBA" id="ARBA00004141"/>
    </source>
</evidence>
<comment type="subcellular location">
    <subcellularLocation>
        <location evidence="1">Membrane</location>
        <topology evidence="1">Multi-pass membrane protein</topology>
    </subcellularLocation>
</comment>
<name>A0A813R332_9BILA</name>
<dbReference type="EMBL" id="CAJNOQ010000223">
    <property type="protein sequence ID" value="CAF0774572.1"/>
    <property type="molecule type" value="Genomic_DNA"/>
</dbReference>
<keyword evidence="13" id="KW-1185">Reference proteome</keyword>
<feature type="transmembrane region" description="Helical" evidence="6">
    <location>
        <begin position="87"/>
        <end position="112"/>
    </location>
</feature>
<dbReference type="GO" id="GO:0042981">
    <property type="term" value="P:regulation of apoptotic process"/>
    <property type="evidence" value="ECO:0007669"/>
    <property type="project" value="InterPro"/>
</dbReference>
<comment type="caution">
    <text evidence="9">The sequence shown here is derived from an EMBL/GenBank/DDBJ whole genome shotgun (WGS) entry which is preliminary data.</text>
</comment>
<dbReference type="InterPro" id="IPR020846">
    <property type="entry name" value="MFS_dom"/>
</dbReference>
<keyword evidence="5 6" id="KW-0472">Membrane</keyword>
<evidence type="ECO:0000313" key="13">
    <source>
        <dbReference type="Proteomes" id="UP000663829"/>
    </source>
</evidence>
<feature type="transmembrane region" description="Helical" evidence="6">
    <location>
        <begin position="161"/>
        <end position="184"/>
    </location>
</feature>
<keyword evidence="4 6" id="KW-1133">Transmembrane helix</keyword>
<feature type="non-terminal residue" evidence="9">
    <location>
        <position position="191"/>
    </location>
</feature>
<dbReference type="EMBL" id="CAJOBC010000223">
    <property type="protein sequence ID" value="CAF3557036.1"/>
    <property type="molecule type" value="Genomic_DNA"/>
</dbReference>
<evidence type="ECO:0000259" key="8">
    <source>
        <dbReference type="PROSITE" id="PS50850"/>
    </source>
</evidence>
<evidence type="ECO:0000256" key="3">
    <source>
        <dbReference type="ARBA" id="ARBA00022692"/>
    </source>
</evidence>
<dbReference type="InterPro" id="IPR036259">
    <property type="entry name" value="MFS_trans_sf"/>
</dbReference>
<keyword evidence="3 6" id="KW-0812">Transmembrane</keyword>
<dbReference type="InterPro" id="IPR001875">
    <property type="entry name" value="DED_dom"/>
</dbReference>
<dbReference type="OrthoDB" id="196650at2759"/>